<reference evidence="3" key="1">
    <citation type="submission" date="2013-12" db="EMBL/GenBank/DDBJ databases">
        <title>A Varibaculum cambriense genome reconstructed from a premature infant gut community with otherwise low bacterial novelty that shifts toward anaerobic metabolism during the third week of life.</title>
        <authorList>
            <person name="Brown C.T."/>
            <person name="Sharon I."/>
            <person name="Thomas B.C."/>
            <person name="Castelle C.J."/>
            <person name="Morowitz M.J."/>
            <person name="Banfield J.F."/>
        </authorList>
    </citation>
    <scope>NUCLEOTIDE SEQUENCE</scope>
</reference>
<accession>W1YAG1</accession>
<feature type="domain" description="CshA" evidence="2">
    <location>
        <begin position="6"/>
        <end position="81"/>
    </location>
</feature>
<evidence type="ECO:0000313" key="3">
    <source>
        <dbReference type="EMBL" id="ETJ39346.1"/>
    </source>
</evidence>
<organism evidence="3">
    <name type="scientific">human gut metagenome</name>
    <dbReference type="NCBI Taxonomy" id="408170"/>
    <lineage>
        <taxon>unclassified sequences</taxon>
        <taxon>metagenomes</taxon>
        <taxon>organismal metagenomes</taxon>
    </lineage>
</organism>
<dbReference type="EMBL" id="AZMM01006795">
    <property type="protein sequence ID" value="ETJ39346.1"/>
    <property type="molecule type" value="Genomic_DNA"/>
</dbReference>
<evidence type="ECO:0000256" key="1">
    <source>
        <dbReference type="SAM" id="MobiDB-lite"/>
    </source>
</evidence>
<evidence type="ECO:0000259" key="2">
    <source>
        <dbReference type="Pfam" id="PF19076"/>
    </source>
</evidence>
<feature type="region of interest" description="Disordered" evidence="1">
    <location>
        <begin position="1"/>
        <end position="67"/>
    </location>
</feature>
<comment type="caution">
    <text evidence="3">The sequence shown here is derived from an EMBL/GenBank/DDBJ whole genome shotgun (WGS) entry which is preliminary data.</text>
</comment>
<dbReference type="NCBIfam" id="TIGR04225">
    <property type="entry name" value="CshA_fibril_rpt"/>
    <property type="match status" value="1"/>
</dbReference>
<dbReference type="Pfam" id="PF19076">
    <property type="entry name" value="CshA_repeat"/>
    <property type="match status" value="1"/>
</dbReference>
<name>W1YAG1_9ZZZZ</name>
<dbReference type="InterPro" id="IPR026395">
    <property type="entry name" value="CshA_fibril"/>
</dbReference>
<feature type="non-terminal residue" evidence="3">
    <location>
        <position position="1"/>
    </location>
</feature>
<gene>
    <name evidence="3" type="ORF">Q604_UNBC06795G0001</name>
</gene>
<feature type="non-terminal residue" evidence="3">
    <location>
        <position position="81"/>
    </location>
</feature>
<sequence>TPTVTPVTPTSEDTTSTDKQGQTQTGTPTFTPGNPNVPMDDDTPATFEDGSTTKTIPGEGTYTVAPDGTVTFVPEKSFTGT</sequence>
<proteinExistence type="predicted"/>
<dbReference type="AlphaFoldDB" id="W1YAG1"/>
<protein>
    <submittedName>
        <fullName evidence="3">Gram positive anchor</fullName>
    </submittedName>
</protein>
<feature type="compositionally biased region" description="Low complexity" evidence="1">
    <location>
        <begin position="1"/>
        <end position="34"/>
    </location>
</feature>